<dbReference type="AlphaFoldDB" id="A0A1W5CUS7"/>
<feature type="transmembrane region" description="Helical" evidence="11">
    <location>
        <begin position="206"/>
        <end position="228"/>
    </location>
</feature>
<evidence type="ECO:0000256" key="11">
    <source>
        <dbReference type="SAM" id="Phobius"/>
    </source>
</evidence>
<keyword evidence="3 9" id="KW-0812">Transmembrane</keyword>
<dbReference type="SUPFAM" id="SSF81338">
    <property type="entry name" value="Aquaporin-like"/>
    <property type="match status" value="1"/>
</dbReference>
<dbReference type="GO" id="GO:0005886">
    <property type="term" value="C:plasma membrane"/>
    <property type="evidence" value="ECO:0007669"/>
    <property type="project" value="TreeGrafter"/>
</dbReference>
<evidence type="ECO:0000313" key="13">
    <source>
        <dbReference type="Proteomes" id="UP000192927"/>
    </source>
</evidence>
<evidence type="ECO:0000256" key="5">
    <source>
        <dbReference type="ARBA" id="ARBA00022989"/>
    </source>
</evidence>
<feature type="compositionally biased region" description="Basic and acidic residues" evidence="10">
    <location>
        <begin position="385"/>
        <end position="398"/>
    </location>
</feature>
<evidence type="ECO:0000256" key="4">
    <source>
        <dbReference type="ARBA" id="ARBA00022737"/>
    </source>
</evidence>
<proteinExistence type="inferred from homology"/>
<dbReference type="InterPro" id="IPR023271">
    <property type="entry name" value="Aquaporin-like"/>
</dbReference>
<dbReference type="EMBL" id="FWEW01000357">
    <property type="protein sequence ID" value="SLM34603.1"/>
    <property type="molecule type" value="Genomic_DNA"/>
</dbReference>
<dbReference type="Proteomes" id="UP000192927">
    <property type="component" value="Unassembled WGS sequence"/>
</dbReference>
<name>A0A1W5CUS7_9LECA</name>
<dbReference type="FunFam" id="1.20.1080.10:FF:000024">
    <property type="entry name" value="MIP aquaporin (Eurofung)"/>
    <property type="match status" value="1"/>
</dbReference>
<feature type="compositionally biased region" description="Basic and acidic residues" evidence="10">
    <location>
        <begin position="325"/>
        <end position="338"/>
    </location>
</feature>
<protein>
    <submittedName>
        <fullName evidence="12">Aquaporin rerated other eukaryote</fullName>
    </submittedName>
</protein>
<feature type="transmembrane region" description="Helical" evidence="11">
    <location>
        <begin position="248"/>
        <end position="268"/>
    </location>
</feature>
<accession>A0A1W5CUS7</accession>
<dbReference type="CDD" id="cd00333">
    <property type="entry name" value="MIP"/>
    <property type="match status" value="1"/>
</dbReference>
<reference evidence="13" key="1">
    <citation type="submission" date="2017-03" db="EMBL/GenBank/DDBJ databases">
        <authorList>
            <person name="Sharma R."/>
            <person name="Thines M."/>
        </authorList>
    </citation>
    <scope>NUCLEOTIDE SEQUENCE [LARGE SCALE GENOMIC DNA]</scope>
</reference>
<feature type="region of interest" description="Disordered" evidence="10">
    <location>
        <begin position="306"/>
        <end position="446"/>
    </location>
</feature>
<comment type="subcellular location">
    <subcellularLocation>
        <location evidence="1">Membrane</location>
        <topology evidence="1">Multi-pass membrane protein</topology>
    </subcellularLocation>
</comment>
<sequence>MNIAQPKIKGGLVFPGMKVKPVSSGSSQRSQRITIFNFLPDRVRNHFVAMCGEFAGTFLFLFFAFSGTQVANTNQTVATGTKSTAQIPNTSQLLYVSLAFGFSLAVNAWVFFRISGGLFNPAVSFGMCLIGAVPWVRGVCVVISQILGGIAAAGVVSALFPGELLVRTNLAAGTSVVRGLFIEMFLTAQLVFTIFMLAAEKHKGTFIAPIGIGLSLFIAELSGVYYTGGSLNPARSFGPCVVLHEFAFYHWIYWVGPILGTLLACGFYKFIKALEYETANPGQDLDDKEAQVFDPEHDITRPAVSRVTPDYVPGPNGDVVPTDQYHQDVPHDEGVSRGEEEDVEGETVAPRGPQPTPLTSAVKGGRGHGGTPTYPATEGAANWEENQRRPSRHSREGGRSGGSVTLEAARKSRDAEYYGVRHPDAYGSGPDAEAGRYNVRRSSGRR</sequence>
<keyword evidence="9" id="KW-0813">Transport</keyword>
<keyword evidence="6 11" id="KW-0472">Membrane</keyword>
<dbReference type="PRINTS" id="PR00783">
    <property type="entry name" value="MINTRINSICP"/>
</dbReference>
<dbReference type="Gene3D" id="1.20.1080.10">
    <property type="entry name" value="Glycerol uptake facilitator protein"/>
    <property type="match status" value="1"/>
</dbReference>
<keyword evidence="4" id="KW-0677">Repeat</keyword>
<dbReference type="PANTHER" id="PTHR19139:SF199">
    <property type="entry name" value="MIP17260P"/>
    <property type="match status" value="1"/>
</dbReference>
<comment type="similarity">
    <text evidence="2 9">Belongs to the MIP/aquaporin (TC 1.A.8) family.</text>
</comment>
<feature type="transmembrane region" description="Helical" evidence="11">
    <location>
        <begin position="47"/>
        <end position="65"/>
    </location>
</feature>
<evidence type="ECO:0000256" key="7">
    <source>
        <dbReference type="ARBA" id="ARBA00023180"/>
    </source>
</evidence>
<evidence type="ECO:0000313" key="12">
    <source>
        <dbReference type="EMBL" id="SLM34603.1"/>
    </source>
</evidence>
<dbReference type="Pfam" id="PF00230">
    <property type="entry name" value="MIP"/>
    <property type="match status" value="1"/>
</dbReference>
<feature type="transmembrane region" description="Helical" evidence="11">
    <location>
        <begin position="118"/>
        <end position="136"/>
    </location>
</feature>
<dbReference type="GO" id="GO:0015250">
    <property type="term" value="F:water channel activity"/>
    <property type="evidence" value="ECO:0007669"/>
    <property type="project" value="TreeGrafter"/>
</dbReference>
<evidence type="ECO:0000256" key="8">
    <source>
        <dbReference type="ARBA" id="ARBA00034651"/>
    </source>
</evidence>
<keyword evidence="5 11" id="KW-1133">Transmembrane helix</keyword>
<evidence type="ECO:0000256" key="2">
    <source>
        <dbReference type="ARBA" id="ARBA00006175"/>
    </source>
</evidence>
<dbReference type="PANTHER" id="PTHR19139">
    <property type="entry name" value="AQUAPORIN TRANSPORTER"/>
    <property type="match status" value="1"/>
</dbReference>
<keyword evidence="7" id="KW-0325">Glycoprotein</keyword>
<evidence type="ECO:0000256" key="3">
    <source>
        <dbReference type="ARBA" id="ARBA00022692"/>
    </source>
</evidence>
<dbReference type="InterPro" id="IPR000425">
    <property type="entry name" value="MIP"/>
</dbReference>
<feature type="transmembrane region" description="Helical" evidence="11">
    <location>
        <begin position="180"/>
        <end position="199"/>
    </location>
</feature>
<feature type="compositionally biased region" description="Basic and acidic residues" evidence="10">
    <location>
        <begin position="408"/>
        <end position="424"/>
    </location>
</feature>
<evidence type="ECO:0000256" key="9">
    <source>
        <dbReference type="RuleBase" id="RU000477"/>
    </source>
</evidence>
<comment type="catalytic activity">
    <reaction evidence="8">
        <text>H2O(in) = H2O(out)</text>
        <dbReference type="Rhea" id="RHEA:29667"/>
        <dbReference type="ChEBI" id="CHEBI:15377"/>
    </reaction>
</comment>
<organism evidence="12 13">
    <name type="scientific">Lasallia pustulata</name>
    <dbReference type="NCBI Taxonomy" id="136370"/>
    <lineage>
        <taxon>Eukaryota</taxon>
        <taxon>Fungi</taxon>
        <taxon>Dikarya</taxon>
        <taxon>Ascomycota</taxon>
        <taxon>Pezizomycotina</taxon>
        <taxon>Lecanoromycetes</taxon>
        <taxon>OSLEUM clade</taxon>
        <taxon>Umbilicariomycetidae</taxon>
        <taxon>Umbilicariales</taxon>
        <taxon>Umbilicariaceae</taxon>
        <taxon>Lasallia</taxon>
    </lineage>
</organism>
<dbReference type="InterPro" id="IPR034294">
    <property type="entry name" value="Aquaporin_transptr"/>
</dbReference>
<keyword evidence="13" id="KW-1185">Reference proteome</keyword>
<evidence type="ECO:0000256" key="10">
    <source>
        <dbReference type="SAM" id="MobiDB-lite"/>
    </source>
</evidence>
<evidence type="ECO:0000256" key="1">
    <source>
        <dbReference type="ARBA" id="ARBA00004141"/>
    </source>
</evidence>
<evidence type="ECO:0000256" key="6">
    <source>
        <dbReference type="ARBA" id="ARBA00023136"/>
    </source>
</evidence>
<feature type="transmembrane region" description="Helical" evidence="11">
    <location>
        <begin position="141"/>
        <end position="160"/>
    </location>
</feature>